<sequence>MGFKDAVRTCIREKYFTLSGRATRSEYWWFILFQWSVLIALFLVMLLFFGLDDSLVGGPATGMETAGIVSLVVLGIVFLFFFIPAIAAQVRRFHDRNLSGWWVLAIIILSNVPFVGFVASIVGLVITVLRGTDGDNKYGPDPLRAENSAEIFA</sequence>
<dbReference type="Proteomes" id="UP000245293">
    <property type="component" value="Unassembled WGS sequence"/>
</dbReference>
<dbReference type="PANTHER" id="PTHR34980:SF2">
    <property type="entry name" value="INNER MEMBRANE PROTEIN YHAH-RELATED"/>
    <property type="match status" value="1"/>
</dbReference>
<keyword evidence="1" id="KW-1133">Transmembrane helix</keyword>
<keyword evidence="1" id="KW-0812">Transmembrane</keyword>
<reference evidence="3" key="1">
    <citation type="submission" date="2018-05" db="EMBL/GenBank/DDBJ databases">
        <authorList>
            <person name="Du Z."/>
            <person name="Wang X."/>
        </authorList>
    </citation>
    <scope>NUCLEOTIDE SEQUENCE [LARGE SCALE GENOMIC DNA]</scope>
    <source>
        <strain evidence="3">WDS4C29</strain>
    </source>
</reference>
<proteinExistence type="predicted"/>
<organism evidence="2 3">
    <name type="scientific">Salibaculum griseiflavum</name>
    <dbReference type="NCBI Taxonomy" id="1914409"/>
    <lineage>
        <taxon>Bacteria</taxon>
        <taxon>Pseudomonadati</taxon>
        <taxon>Pseudomonadota</taxon>
        <taxon>Alphaproteobacteria</taxon>
        <taxon>Rhodobacterales</taxon>
        <taxon>Roseobacteraceae</taxon>
        <taxon>Salibaculum</taxon>
    </lineage>
</organism>
<dbReference type="AlphaFoldDB" id="A0A2V1P885"/>
<dbReference type="RefSeq" id="WP_109385962.1">
    <property type="nucleotide sequence ID" value="NZ_QETF01000001.1"/>
</dbReference>
<dbReference type="PANTHER" id="PTHR34980">
    <property type="entry name" value="INNER MEMBRANE PROTEIN-RELATED-RELATED"/>
    <property type="match status" value="1"/>
</dbReference>
<dbReference type="EMBL" id="QETF01000001">
    <property type="protein sequence ID" value="PWG18675.1"/>
    <property type="molecule type" value="Genomic_DNA"/>
</dbReference>
<feature type="transmembrane region" description="Helical" evidence="1">
    <location>
        <begin position="27"/>
        <end position="48"/>
    </location>
</feature>
<dbReference type="GO" id="GO:0005886">
    <property type="term" value="C:plasma membrane"/>
    <property type="evidence" value="ECO:0007669"/>
    <property type="project" value="TreeGrafter"/>
</dbReference>
<comment type="caution">
    <text evidence="2">The sequence shown here is derived from an EMBL/GenBank/DDBJ whole genome shotgun (WGS) entry which is preliminary data.</text>
</comment>
<dbReference type="Pfam" id="PF05656">
    <property type="entry name" value="DUF805"/>
    <property type="match status" value="1"/>
</dbReference>
<feature type="transmembrane region" description="Helical" evidence="1">
    <location>
        <begin position="100"/>
        <end position="129"/>
    </location>
</feature>
<dbReference type="InterPro" id="IPR008523">
    <property type="entry name" value="DUF805"/>
</dbReference>
<evidence type="ECO:0000313" key="2">
    <source>
        <dbReference type="EMBL" id="PWG18675.1"/>
    </source>
</evidence>
<name>A0A2V1P885_9RHOB</name>
<dbReference type="OrthoDB" id="9812349at2"/>
<protein>
    <submittedName>
        <fullName evidence="2">DUF805 domain-containing protein</fullName>
    </submittedName>
</protein>
<keyword evidence="1" id="KW-0472">Membrane</keyword>
<gene>
    <name evidence="2" type="ORF">DFK10_01815</name>
</gene>
<evidence type="ECO:0000313" key="3">
    <source>
        <dbReference type="Proteomes" id="UP000245293"/>
    </source>
</evidence>
<feature type="transmembrane region" description="Helical" evidence="1">
    <location>
        <begin position="68"/>
        <end position="88"/>
    </location>
</feature>
<evidence type="ECO:0000256" key="1">
    <source>
        <dbReference type="SAM" id="Phobius"/>
    </source>
</evidence>
<keyword evidence="3" id="KW-1185">Reference proteome</keyword>
<accession>A0A2V1P885</accession>